<dbReference type="Proteomes" id="UP000827609">
    <property type="component" value="Segment"/>
</dbReference>
<name>A0AAE8BKM5_9CAUD</name>
<dbReference type="EMBL" id="MZ475896">
    <property type="protein sequence ID" value="QYW04839.1"/>
    <property type="molecule type" value="Genomic_DNA"/>
</dbReference>
<evidence type="ECO:0000313" key="1">
    <source>
        <dbReference type="EMBL" id="QYW04839.1"/>
    </source>
</evidence>
<keyword evidence="2" id="KW-1185">Reference proteome</keyword>
<accession>A0AAE8BKM5</accession>
<protein>
    <submittedName>
        <fullName evidence="1">Uncharacterized protein</fullName>
    </submittedName>
</protein>
<proteinExistence type="predicted"/>
<reference evidence="1" key="1">
    <citation type="submission" date="2021-06" db="EMBL/GenBank/DDBJ databases">
        <title>Complete genome sequence of Erwinia phage pEa_SNUABM_7.</title>
        <authorList>
            <person name="Kim S.G."/>
            <person name="Park S.C."/>
        </authorList>
    </citation>
    <scope>NUCLEOTIDE SEQUENCE</scope>
</reference>
<gene>
    <name evidence="1" type="ORF">pEaSNUABM7_00171</name>
</gene>
<organism evidence="1 2">
    <name type="scientific">Erwinia phage pEa_SNUABM_7</name>
    <dbReference type="NCBI Taxonomy" id="2866695"/>
    <lineage>
        <taxon>Viruses</taxon>
        <taxon>Duplodnaviria</taxon>
        <taxon>Heunggongvirae</taxon>
        <taxon>Uroviricota</taxon>
        <taxon>Caudoviricetes</taxon>
        <taxon>Snuvirus</taxon>
        <taxon>Snuvirus SNUABM7</taxon>
    </lineage>
</organism>
<evidence type="ECO:0000313" key="2">
    <source>
        <dbReference type="Proteomes" id="UP000827609"/>
    </source>
</evidence>
<sequence>MEFRTEYNLTLSTSVGRALIKALVDYQEKVMGTVIEPSTLPEVFEVSGVLRIENLVIIEDYSYSQVTNPIRVFSLASVERPVHLQQYAPKYEPRREAELEECALNVKFAVWQRVPQKL</sequence>